<dbReference type="InterPro" id="IPR006379">
    <property type="entry name" value="HAD-SF_hydro_IIB"/>
</dbReference>
<accession>A0A7C8L248</accession>
<reference evidence="1 2" key="1">
    <citation type="submission" date="2019-10" db="EMBL/GenBank/DDBJ databases">
        <title>Gracilibacillus sp. nov. isolated from rice seeds.</title>
        <authorList>
            <person name="He S."/>
        </authorList>
    </citation>
    <scope>NUCLEOTIDE SEQUENCE [LARGE SCALE GENOMIC DNA]</scope>
    <source>
        <strain evidence="1 2">TD8</strain>
    </source>
</reference>
<dbReference type="Proteomes" id="UP000480246">
    <property type="component" value="Unassembled WGS sequence"/>
</dbReference>
<dbReference type="GO" id="GO:0000287">
    <property type="term" value="F:magnesium ion binding"/>
    <property type="evidence" value="ECO:0007669"/>
    <property type="project" value="TreeGrafter"/>
</dbReference>
<dbReference type="RefSeq" id="WP_153400802.1">
    <property type="nucleotide sequence ID" value="NZ_ML762424.1"/>
</dbReference>
<dbReference type="EMBL" id="WEID01000002">
    <property type="protein sequence ID" value="KAB8139439.1"/>
    <property type="molecule type" value="Genomic_DNA"/>
</dbReference>
<protein>
    <submittedName>
        <fullName evidence="1">HAD family hydrolase</fullName>
    </submittedName>
</protein>
<dbReference type="SFLD" id="SFLDG01140">
    <property type="entry name" value="C2.B:_Phosphomannomutase_and_P"/>
    <property type="match status" value="1"/>
</dbReference>
<dbReference type="Gene3D" id="3.40.50.1000">
    <property type="entry name" value="HAD superfamily/HAD-like"/>
    <property type="match status" value="1"/>
</dbReference>
<keyword evidence="2" id="KW-1185">Reference proteome</keyword>
<dbReference type="Pfam" id="PF08282">
    <property type="entry name" value="Hydrolase_3"/>
    <property type="match status" value="1"/>
</dbReference>
<dbReference type="GO" id="GO:0005829">
    <property type="term" value="C:cytosol"/>
    <property type="evidence" value="ECO:0007669"/>
    <property type="project" value="TreeGrafter"/>
</dbReference>
<dbReference type="InterPro" id="IPR036412">
    <property type="entry name" value="HAD-like_sf"/>
</dbReference>
<dbReference type="NCBIfam" id="TIGR00099">
    <property type="entry name" value="Cof-subfamily"/>
    <property type="match status" value="1"/>
</dbReference>
<dbReference type="PANTHER" id="PTHR10000:SF25">
    <property type="entry name" value="PHOSPHATASE YKRA-RELATED"/>
    <property type="match status" value="1"/>
</dbReference>
<dbReference type="GO" id="GO:0016791">
    <property type="term" value="F:phosphatase activity"/>
    <property type="evidence" value="ECO:0007669"/>
    <property type="project" value="TreeGrafter"/>
</dbReference>
<dbReference type="SUPFAM" id="SSF56784">
    <property type="entry name" value="HAD-like"/>
    <property type="match status" value="1"/>
</dbReference>
<dbReference type="Gene3D" id="3.30.1240.10">
    <property type="match status" value="1"/>
</dbReference>
<dbReference type="NCBIfam" id="TIGR01484">
    <property type="entry name" value="HAD-SF-IIB"/>
    <property type="match status" value="1"/>
</dbReference>
<sequence length="266" mass="29827">MAESKALFLDIDGTILREDHSIEDSTKIAVKQAQSQGIEVFLATGRPLHEISDIAEALNITSFIGYNGAYALYQDQVLVNETMPAEMIEHYLKVAKENNHELILYTNKLNLLTSLDKEVVKQFIDYFHLGDVQLYSEEFANDILGITIMNVKPKEPALYNLDGDEIYLSQVNVKGMEHCYDVIRENVNKGIAVEKILIELNISPDEAIAFGDGMNDKQMLAYVGNSFAMGNCHPELLKHSRYQTSSVEESGIYNGLKTLGIIKDDD</sequence>
<dbReference type="OrthoDB" id="9810101at2"/>
<dbReference type="SFLD" id="SFLDS00003">
    <property type="entry name" value="Haloacid_Dehalogenase"/>
    <property type="match status" value="1"/>
</dbReference>
<name>A0A7C8L248_9BACI</name>
<proteinExistence type="predicted"/>
<comment type="caution">
    <text evidence="1">The sequence shown here is derived from an EMBL/GenBank/DDBJ whole genome shotgun (WGS) entry which is preliminary data.</text>
</comment>
<dbReference type="AlphaFoldDB" id="A0A7C8L248"/>
<dbReference type="InterPro" id="IPR023214">
    <property type="entry name" value="HAD_sf"/>
</dbReference>
<evidence type="ECO:0000313" key="1">
    <source>
        <dbReference type="EMBL" id="KAB8139439.1"/>
    </source>
</evidence>
<keyword evidence="1" id="KW-0378">Hydrolase</keyword>
<dbReference type="PANTHER" id="PTHR10000">
    <property type="entry name" value="PHOSPHOSERINE PHOSPHATASE"/>
    <property type="match status" value="1"/>
</dbReference>
<dbReference type="InterPro" id="IPR000150">
    <property type="entry name" value="Cof"/>
</dbReference>
<gene>
    <name evidence="1" type="ORF">F9U64_00400</name>
</gene>
<evidence type="ECO:0000313" key="2">
    <source>
        <dbReference type="Proteomes" id="UP000480246"/>
    </source>
</evidence>
<organism evidence="1 2">
    <name type="scientific">Gracilibacillus oryzae</name>
    <dbReference type="NCBI Taxonomy" id="1672701"/>
    <lineage>
        <taxon>Bacteria</taxon>
        <taxon>Bacillati</taxon>
        <taxon>Bacillota</taxon>
        <taxon>Bacilli</taxon>
        <taxon>Bacillales</taxon>
        <taxon>Bacillaceae</taxon>
        <taxon>Gracilibacillus</taxon>
    </lineage>
</organism>